<organism evidence="2 3">
    <name type="scientific">Faecalibacterium prausnitzii</name>
    <dbReference type="NCBI Taxonomy" id="853"/>
    <lineage>
        <taxon>Bacteria</taxon>
        <taxon>Bacillati</taxon>
        <taxon>Bacillota</taxon>
        <taxon>Clostridia</taxon>
        <taxon>Eubacteriales</taxon>
        <taxon>Oscillospiraceae</taxon>
        <taxon>Faecalibacterium</taxon>
    </lineage>
</organism>
<gene>
    <name evidence="2" type="ORF">CHR60_05075</name>
</gene>
<dbReference type="SUPFAM" id="SSF47413">
    <property type="entry name" value="lambda repressor-like DNA-binding domains"/>
    <property type="match status" value="1"/>
</dbReference>
<dbReference type="SMART" id="SM00530">
    <property type="entry name" value="HTH_XRE"/>
    <property type="match status" value="1"/>
</dbReference>
<dbReference type="InterPro" id="IPR001387">
    <property type="entry name" value="Cro/C1-type_HTH"/>
</dbReference>
<name>A0A2A7B7F7_9FIRM</name>
<proteinExistence type="predicted"/>
<dbReference type="Proteomes" id="UP000220904">
    <property type="component" value="Unassembled WGS sequence"/>
</dbReference>
<dbReference type="GO" id="GO:0003677">
    <property type="term" value="F:DNA binding"/>
    <property type="evidence" value="ECO:0007669"/>
    <property type="project" value="InterPro"/>
</dbReference>
<feature type="domain" description="HTH cro/C1-type" evidence="1">
    <location>
        <begin position="22"/>
        <end position="63"/>
    </location>
</feature>
<evidence type="ECO:0000313" key="3">
    <source>
        <dbReference type="Proteomes" id="UP000220904"/>
    </source>
</evidence>
<sequence>MLKVDFQKLQIAMANACMNKGDLAESAEISRVSISKYFSGKRSPSPKTVGKIAKALNVPVSDIIENATAMADNAQ</sequence>
<dbReference type="CDD" id="cd00093">
    <property type="entry name" value="HTH_XRE"/>
    <property type="match status" value="1"/>
</dbReference>
<evidence type="ECO:0000313" key="2">
    <source>
        <dbReference type="EMBL" id="PDX87296.1"/>
    </source>
</evidence>
<accession>A0A2A7B7F7</accession>
<dbReference type="InterPro" id="IPR010982">
    <property type="entry name" value="Lambda_DNA-bd_dom_sf"/>
</dbReference>
<dbReference type="Gene3D" id="1.10.260.40">
    <property type="entry name" value="lambda repressor-like DNA-binding domains"/>
    <property type="match status" value="1"/>
</dbReference>
<protein>
    <recommendedName>
        <fullName evidence="1">HTH cro/C1-type domain-containing protein</fullName>
    </recommendedName>
</protein>
<dbReference type="AlphaFoldDB" id="A0A2A7B7F7"/>
<dbReference type="Pfam" id="PF01381">
    <property type="entry name" value="HTH_3"/>
    <property type="match status" value="1"/>
</dbReference>
<dbReference type="OrthoDB" id="2056588at2"/>
<evidence type="ECO:0000259" key="1">
    <source>
        <dbReference type="PROSITE" id="PS50943"/>
    </source>
</evidence>
<comment type="caution">
    <text evidence="2">The sequence shown here is derived from an EMBL/GenBank/DDBJ whole genome shotgun (WGS) entry which is preliminary data.</text>
</comment>
<dbReference type="PROSITE" id="PS50943">
    <property type="entry name" value="HTH_CROC1"/>
    <property type="match status" value="1"/>
</dbReference>
<reference evidence="2 3" key="1">
    <citation type="journal article" date="2017" name="Front. Microbiol.">
        <title>New Insights into the Diversity of the Genus Faecalibacterium.</title>
        <authorList>
            <person name="Benevides L."/>
            <person name="Burman S."/>
            <person name="Martin R."/>
            <person name="Robert V."/>
            <person name="Thomas M."/>
            <person name="Miquel S."/>
            <person name="Chain F."/>
            <person name="Sokol H."/>
            <person name="Bermudez-Humaran L.G."/>
            <person name="Morrison M."/>
            <person name="Langella P."/>
            <person name="Azevedo V.A."/>
            <person name="Chatel J.M."/>
            <person name="Soares S."/>
        </authorList>
    </citation>
    <scope>NUCLEOTIDE SEQUENCE [LARGE SCALE GENOMIC DNA]</scope>
    <source>
        <strain evidence="2 3">AHMP21</strain>
    </source>
</reference>
<dbReference type="EMBL" id="NOUV01000011">
    <property type="protein sequence ID" value="PDX87296.1"/>
    <property type="molecule type" value="Genomic_DNA"/>
</dbReference>